<comment type="subcellular location">
    <subcellularLocation>
        <location evidence="1">Cell membrane</location>
        <topology evidence="1">Multi-pass membrane protein</topology>
    </subcellularLocation>
</comment>
<protein>
    <submittedName>
        <fullName evidence="8">Secretion protein F</fullName>
    </submittedName>
</protein>
<feature type="transmembrane region" description="Helical" evidence="6">
    <location>
        <begin position="210"/>
        <end position="230"/>
    </location>
</feature>
<feature type="transmembrane region" description="Helical" evidence="6">
    <location>
        <begin position="236"/>
        <end position="260"/>
    </location>
</feature>
<dbReference type="Proteomes" id="UP000235363">
    <property type="component" value="Unassembled WGS sequence"/>
</dbReference>
<proteinExistence type="predicted"/>
<evidence type="ECO:0000256" key="3">
    <source>
        <dbReference type="ARBA" id="ARBA00022692"/>
    </source>
</evidence>
<evidence type="ECO:0000256" key="4">
    <source>
        <dbReference type="ARBA" id="ARBA00022989"/>
    </source>
</evidence>
<evidence type="ECO:0000256" key="5">
    <source>
        <dbReference type="ARBA" id="ARBA00023136"/>
    </source>
</evidence>
<dbReference type="GO" id="GO:0005886">
    <property type="term" value="C:plasma membrane"/>
    <property type="evidence" value="ECO:0007669"/>
    <property type="project" value="UniProtKB-SubCell"/>
</dbReference>
<dbReference type="PANTHER" id="PTHR35007:SF4">
    <property type="entry name" value="CONSERVED TRANSMEMBRANE PROTEIN-RELATED"/>
    <property type="match status" value="1"/>
</dbReference>
<dbReference type="PANTHER" id="PTHR35007">
    <property type="entry name" value="INTEGRAL MEMBRANE PROTEIN-RELATED"/>
    <property type="match status" value="1"/>
</dbReference>
<accession>A0A2N6SVW8</accession>
<gene>
    <name evidence="8" type="ORF">CJ204_12225</name>
</gene>
<feature type="domain" description="Type II secretion system protein GspF" evidence="7">
    <location>
        <begin position="101"/>
        <end position="225"/>
    </location>
</feature>
<organism evidence="8 9">
    <name type="scientific">Corynebacterium xerosis</name>
    <dbReference type="NCBI Taxonomy" id="1725"/>
    <lineage>
        <taxon>Bacteria</taxon>
        <taxon>Bacillati</taxon>
        <taxon>Actinomycetota</taxon>
        <taxon>Actinomycetes</taxon>
        <taxon>Mycobacteriales</taxon>
        <taxon>Corynebacteriaceae</taxon>
        <taxon>Corynebacterium</taxon>
    </lineage>
</organism>
<feature type="transmembrane region" description="Helical" evidence="6">
    <location>
        <begin position="50"/>
        <end position="77"/>
    </location>
</feature>
<dbReference type="RefSeq" id="WP_102214695.1">
    <property type="nucleotide sequence ID" value="NZ_JBHWXE010000005.1"/>
</dbReference>
<evidence type="ECO:0000259" key="7">
    <source>
        <dbReference type="Pfam" id="PF00482"/>
    </source>
</evidence>
<evidence type="ECO:0000313" key="9">
    <source>
        <dbReference type="Proteomes" id="UP000235363"/>
    </source>
</evidence>
<keyword evidence="5 6" id="KW-0472">Membrane</keyword>
<dbReference type="InterPro" id="IPR018076">
    <property type="entry name" value="T2SS_GspF_dom"/>
</dbReference>
<sequence>MMGTSALAPLLFAAALWGWPSPHPRDRLPEFDPGGGEPGRGGGVVKLPGWAWFVAAAPLLLAGPHVALAAVMVARTAMSLVSQARRRAGAEEGTASAARAADVLAADLRAGATPVSALTAAADEAGEPLAGALGEAASRARLGGSVAGSLDRAVGGGPAMVELRRLADAWRVAEVHGLRLADVIDHGRGDIAARRAHRSRTAAALAGPRVTMFILMALPMFGVIMGQLLGARPLQFLFGGGVGGVVLVVGVGLTCAGVLWGTRILATAEGAS</sequence>
<dbReference type="AlphaFoldDB" id="A0A2N6SVW8"/>
<keyword evidence="3 6" id="KW-0812">Transmembrane</keyword>
<keyword evidence="2" id="KW-1003">Cell membrane</keyword>
<evidence type="ECO:0000313" key="8">
    <source>
        <dbReference type="EMBL" id="PMC61211.1"/>
    </source>
</evidence>
<dbReference type="Pfam" id="PF00482">
    <property type="entry name" value="T2SSF"/>
    <property type="match status" value="1"/>
</dbReference>
<reference evidence="8 9" key="1">
    <citation type="submission" date="2017-09" db="EMBL/GenBank/DDBJ databases">
        <title>Bacterial strain isolated from the female urinary microbiota.</title>
        <authorList>
            <person name="Thomas-White K."/>
            <person name="Kumar N."/>
            <person name="Forster S."/>
            <person name="Putonti C."/>
            <person name="Lawley T."/>
            <person name="Wolfe A.J."/>
        </authorList>
    </citation>
    <scope>NUCLEOTIDE SEQUENCE [LARGE SCALE GENOMIC DNA]</scope>
    <source>
        <strain evidence="8 9">UMB0908</strain>
    </source>
</reference>
<name>A0A2N6SVW8_9CORY</name>
<dbReference type="EMBL" id="PNHF01000038">
    <property type="protein sequence ID" value="PMC61211.1"/>
    <property type="molecule type" value="Genomic_DNA"/>
</dbReference>
<evidence type="ECO:0000256" key="1">
    <source>
        <dbReference type="ARBA" id="ARBA00004651"/>
    </source>
</evidence>
<comment type="caution">
    <text evidence="8">The sequence shown here is derived from an EMBL/GenBank/DDBJ whole genome shotgun (WGS) entry which is preliminary data.</text>
</comment>
<evidence type="ECO:0000256" key="6">
    <source>
        <dbReference type="SAM" id="Phobius"/>
    </source>
</evidence>
<evidence type="ECO:0000256" key="2">
    <source>
        <dbReference type="ARBA" id="ARBA00022475"/>
    </source>
</evidence>
<keyword evidence="4 6" id="KW-1133">Transmembrane helix</keyword>